<evidence type="ECO:0000313" key="2">
    <source>
        <dbReference type="EMBL" id="VDD21555.1"/>
    </source>
</evidence>
<accession>A0A3P6DGS9</accession>
<protein>
    <submittedName>
        <fullName evidence="2">Uncharacterized protein</fullName>
    </submittedName>
</protein>
<reference evidence="2" key="1">
    <citation type="submission" date="2018-11" db="EMBL/GenBank/DDBJ databases">
        <authorList>
            <consortium name="Genoscope - CEA"/>
            <person name="William W."/>
        </authorList>
    </citation>
    <scope>NUCLEOTIDE SEQUENCE</scope>
</reference>
<name>A0A3P6DGS9_BRAOL</name>
<gene>
    <name evidence="2" type="ORF">BOLC2T07819H</name>
</gene>
<proteinExistence type="predicted"/>
<dbReference type="AlphaFoldDB" id="A0A3P6DGS9"/>
<sequence length="60" mass="6610">MPTITPLPPIPDHDHKTSTGSLLIPDPNNLPINPSTSDLLNADHMLTRPPTTFDHNHCHL</sequence>
<feature type="region of interest" description="Disordered" evidence="1">
    <location>
        <begin position="1"/>
        <end position="36"/>
    </location>
</feature>
<dbReference type="EMBL" id="LR031874">
    <property type="protein sequence ID" value="VDD21555.1"/>
    <property type="molecule type" value="Genomic_DNA"/>
</dbReference>
<evidence type="ECO:0000256" key="1">
    <source>
        <dbReference type="SAM" id="MobiDB-lite"/>
    </source>
</evidence>
<feature type="region of interest" description="Disordered" evidence="1">
    <location>
        <begin position="41"/>
        <end position="60"/>
    </location>
</feature>
<feature type="compositionally biased region" description="Low complexity" evidence="1">
    <location>
        <begin position="22"/>
        <end position="34"/>
    </location>
</feature>
<organism evidence="2">
    <name type="scientific">Brassica oleracea</name>
    <name type="common">Wild cabbage</name>
    <dbReference type="NCBI Taxonomy" id="3712"/>
    <lineage>
        <taxon>Eukaryota</taxon>
        <taxon>Viridiplantae</taxon>
        <taxon>Streptophyta</taxon>
        <taxon>Embryophyta</taxon>
        <taxon>Tracheophyta</taxon>
        <taxon>Spermatophyta</taxon>
        <taxon>Magnoliopsida</taxon>
        <taxon>eudicotyledons</taxon>
        <taxon>Gunneridae</taxon>
        <taxon>Pentapetalae</taxon>
        <taxon>rosids</taxon>
        <taxon>malvids</taxon>
        <taxon>Brassicales</taxon>
        <taxon>Brassicaceae</taxon>
        <taxon>Brassiceae</taxon>
        <taxon>Brassica</taxon>
    </lineage>
</organism>
<feature type="compositionally biased region" description="Pro residues" evidence="1">
    <location>
        <begin position="1"/>
        <end position="10"/>
    </location>
</feature>